<name>A0AAP0ISB4_9MAGN</name>
<sequence length="225" mass="24861">MHFSPKIQLHNSPLQPLRLSSQAPKARKIPNYHETPSDPPSPNRVPLSCADPSPSPMRENIKQQLTLLALRTHLQSRILATRTSPKLPQVPRCTTLSTNSTSSSRALESLIGKSRVFGREELRGEIDELFGVLKRVFVDCGGKSLVEGNVDACGVNNGSLDDAMENEFKKGLEKIKSRREHRVTMERLNFLLGIGFGQNLVTIKVLSACMALGLKLQSGSTYFLI</sequence>
<evidence type="ECO:0000313" key="2">
    <source>
        <dbReference type="EMBL" id="KAK9120867.1"/>
    </source>
</evidence>
<dbReference type="EMBL" id="JBBNAF010000008">
    <property type="protein sequence ID" value="KAK9120867.1"/>
    <property type="molecule type" value="Genomic_DNA"/>
</dbReference>
<keyword evidence="3" id="KW-1185">Reference proteome</keyword>
<accession>A0AAP0ISB4</accession>
<feature type="region of interest" description="Disordered" evidence="1">
    <location>
        <begin position="1"/>
        <end position="56"/>
    </location>
</feature>
<reference evidence="2 3" key="1">
    <citation type="submission" date="2024-01" db="EMBL/GenBank/DDBJ databases">
        <title>Genome assemblies of Stephania.</title>
        <authorList>
            <person name="Yang L."/>
        </authorList>
    </citation>
    <scope>NUCLEOTIDE SEQUENCE [LARGE SCALE GENOMIC DNA]</scope>
    <source>
        <strain evidence="2">YNDBR</strain>
        <tissue evidence="2">Leaf</tissue>
    </source>
</reference>
<organism evidence="2 3">
    <name type="scientific">Stephania yunnanensis</name>
    <dbReference type="NCBI Taxonomy" id="152371"/>
    <lineage>
        <taxon>Eukaryota</taxon>
        <taxon>Viridiplantae</taxon>
        <taxon>Streptophyta</taxon>
        <taxon>Embryophyta</taxon>
        <taxon>Tracheophyta</taxon>
        <taxon>Spermatophyta</taxon>
        <taxon>Magnoliopsida</taxon>
        <taxon>Ranunculales</taxon>
        <taxon>Menispermaceae</taxon>
        <taxon>Menispermoideae</taxon>
        <taxon>Cissampelideae</taxon>
        <taxon>Stephania</taxon>
    </lineage>
</organism>
<evidence type="ECO:0000256" key="1">
    <source>
        <dbReference type="SAM" id="MobiDB-lite"/>
    </source>
</evidence>
<dbReference type="Proteomes" id="UP001420932">
    <property type="component" value="Unassembled WGS sequence"/>
</dbReference>
<protein>
    <submittedName>
        <fullName evidence="2">Uncharacterized protein</fullName>
    </submittedName>
</protein>
<evidence type="ECO:0000313" key="3">
    <source>
        <dbReference type="Proteomes" id="UP001420932"/>
    </source>
</evidence>
<feature type="compositionally biased region" description="Polar residues" evidence="1">
    <location>
        <begin position="9"/>
        <end position="23"/>
    </location>
</feature>
<dbReference type="AlphaFoldDB" id="A0AAP0ISB4"/>
<gene>
    <name evidence="2" type="ORF">Syun_018484</name>
</gene>
<proteinExistence type="predicted"/>
<comment type="caution">
    <text evidence="2">The sequence shown here is derived from an EMBL/GenBank/DDBJ whole genome shotgun (WGS) entry which is preliminary data.</text>
</comment>